<dbReference type="EMBL" id="JAZGQO010000026">
    <property type="protein sequence ID" value="KAK6165126.1"/>
    <property type="molecule type" value="Genomic_DNA"/>
</dbReference>
<proteinExistence type="predicted"/>
<evidence type="ECO:0000313" key="3">
    <source>
        <dbReference type="EMBL" id="KAK6165126.1"/>
    </source>
</evidence>
<feature type="compositionally biased region" description="Basic and acidic residues" evidence="1">
    <location>
        <begin position="238"/>
        <end position="247"/>
    </location>
</feature>
<keyword evidence="5" id="KW-1185">Reference proteome</keyword>
<comment type="caution">
    <text evidence="3">The sequence shown here is derived from an EMBL/GenBank/DDBJ whole genome shotgun (WGS) entry which is preliminary data.</text>
</comment>
<dbReference type="EMBL" id="JAZGQO010000026">
    <property type="protein sequence ID" value="KAK6165125.1"/>
    <property type="molecule type" value="Genomic_DNA"/>
</dbReference>
<organism evidence="3 5">
    <name type="scientific">Patella caerulea</name>
    <name type="common">Rayed Mediterranean limpet</name>
    <dbReference type="NCBI Taxonomy" id="87958"/>
    <lineage>
        <taxon>Eukaryota</taxon>
        <taxon>Metazoa</taxon>
        <taxon>Spiralia</taxon>
        <taxon>Lophotrochozoa</taxon>
        <taxon>Mollusca</taxon>
        <taxon>Gastropoda</taxon>
        <taxon>Patellogastropoda</taxon>
        <taxon>Patelloidea</taxon>
        <taxon>Patellidae</taxon>
        <taxon>Patella</taxon>
    </lineage>
</organism>
<evidence type="ECO:0008006" key="6">
    <source>
        <dbReference type="Google" id="ProtNLM"/>
    </source>
</evidence>
<protein>
    <recommendedName>
        <fullName evidence="6">CCHC-type domain-containing protein</fullName>
    </recommendedName>
</protein>
<evidence type="ECO:0000313" key="5">
    <source>
        <dbReference type="Proteomes" id="UP001347796"/>
    </source>
</evidence>
<name>A0AAN8G7D3_PATCE</name>
<evidence type="ECO:0000313" key="2">
    <source>
        <dbReference type="EMBL" id="KAK6165125.1"/>
    </source>
</evidence>
<reference evidence="3 5" key="1">
    <citation type="submission" date="2024-01" db="EMBL/GenBank/DDBJ databases">
        <title>The genome of the rayed Mediterranean limpet Patella caerulea (Linnaeus, 1758).</title>
        <authorList>
            <person name="Anh-Thu Weber A."/>
            <person name="Halstead-Nussloch G."/>
        </authorList>
    </citation>
    <scope>NUCLEOTIDE SEQUENCE [LARGE SCALE GENOMIC DNA]</scope>
    <source>
        <strain evidence="3">AATW-2023a</strain>
        <tissue evidence="3">Whole specimen</tissue>
    </source>
</reference>
<gene>
    <name evidence="2" type="ORF">SNE40_023639</name>
    <name evidence="3" type="ORF">SNE40_023640</name>
    <name evidence="4" type="ORF">SNE40_023641</name>
</gene>
<evidence type="ECO:0000256" key="1">
    <source>
        <dbReference type="SAM" id="MobiDB-lite"/>
    </source>
</evidence>
<feature type="region of interest" description="Disordered" evidence="1">
    <location>
        <begin position="372"/>
        <end position="391"/>
    </location>
</feature>
<evidence type="ECO:0000313" key="4">
    <source>
        <dbReference type="EMBL" id="KAK6165127.1"/>
    </source>
</evidence>
<accession>A0AAN8G7D3</accession>
<feature type="compositionally biased region" description="Basic residues" evidence="1">
    <location>
        <begin position="373"/>
        <end position="391"/>
    </location>
</feature>
<dbReference type="AlphaFoldDB" id="A0AAN8G7D3"/>
<dbReference type="EMBL" id="JAZGQO010000026">
    <property type="protein sequence ID" value="KAK6165127.1"/>
    <property type="molecule type" value="Genomic_DNA"/>
</dbReference>
<dbReference type="Proteomes" id="UP001347796">
    <property type="component" value="Unassembled WGS sequence"/>
</dbReference>
<sequence>MEEYIEDVELEDDDIDQSILRRVVKITVHRNEYVYKMDILSVVSNLIGNNDGIVAMAKRDNNEEWFLTLASERLVKILIDKGAYVFNGKHYYFCDADTSVVNLRIHWVPRYLRDSFLLRVFRKYGVVKSIREELMVIENKRVHNGLRLVTLNCTSMQVQKIPHMIRTAQGTIRMLVTAPGRLPLCLRCNRIGHRSMNCERQVDVVRAPRFSDVVGGRVNSEQKEKDIESSIDSNESMRQSERGVDSKDEIDEINSEEGNLEIDLENELEEGKEGEMDKTGEIPSTGKDLFKVTQEESNSVVRQGGEVMSGVIPDSRLFKETPVLRKVGEARSDRVGGSGKIHGSICGLPIRSVINCEDKCATAQAIGTALGKLHGKDKKGRASVKKKDGKS</sequence>
<feature type="region of interest" description="Disordered" evidence="1">
    <location>
        <begin position="216"/>
        <end position="251"/>
    </location>
</feature>